<accession>A0A6J5M6W0</accession>
<sequence>MLPEVRLVPNAAHPNDSTPVVSLSLVKEALRLPSDITDEDNYLRLQIDAFEIAVEQHFDLILRTRQYVGYLPLLHCSAFVVLPRPITSAPTITYSAKDLTTKTITPTDFSIAPQPTVYIKDFETINADLNPDKLNPITITANCGSSSIPKNAQSLIIQGVAYLYQNREASITNNNDAQLSMLNHFLQPLHHILSQSVY</sequence>
<evidence type="ECO:0008006" key="2">
    <source>
        <dbReference type="Google" id="ProtNLM"/>
    </source>
</evidence>
<dbReference type="Gene3D" id="1.10.3230.30">
    <property type="entry name" value="Phage gp6-like head-tail connector protein"/>
    <property type="match status" value="1"/>
</dbReference>
<protein>
    <recommendedName>
        <fullName evidence="2">Gp6 domain containing protein</fullName>
    </recommendedName>
</protein>
<evidence type="ECO:0000313" key="1">
    <source>
        <dbReference type="EMBL" id="CAB4142448.1"/>
    </source>
</evidence>
<proteinExistence type="predicted"/>
<reference evidence="1" key="1">
    <citation type="submission" date="2020-04" db="EMBL/GenBank/DDBJ databases">
        <authorList>
            <person name="Chiriac C."/>
            <person name="Salcher M."/>
            <person name="Ghai R."/>
            <person name="Kavagutti S V."/>
        </authorList>
    </citation>
    <scope>NUCLEOTIDE SEQUENCE</scope>
</reference>
<dbReference type="EMBL" id="LR796422">
    <property type="protein sequence ID" value="CAB4142448.1"/>
    <property type="molecule type" value="Genomic_DNA"/>
</dbReference>
<name>A0A6J5M6W0_9CAUD</name>
<gene>
    <name evidence="1" type="ORF">UFOVP448_9</name>
</gene>
<organism evidence="1">
    <name type="scientific">uncultured Caudovirales phage</name>
    <dbReference type="NCBI Taxonomy" id="2100421"/>
    <lineage>
        <taxon>Viruses</taxon>
        <taxon>Duplodnaviria</taxon>
        <taxon>Heunggongvirae</taxon>
        <taxon>Uroviricota</taxon>
        <taxon>Caudoviricetes</taxon>
        <taxon>Peduoviridae</taxon>
        <taxon>Maltschvirus</taxon>
        <taxon>Maltschvirus maltsch</taxon>
    </lineage>
</organism>